<dbReference type="InterPro" id="IPR007833">
    <property type="entry name" value="Capsule_polysaccharide_synth"/>
</dbReference>
<accession>A0A1I6HH02</accession>
<dbReference type="RefSeq" id="WP_090201077.1">
    <property type="nucleotide sequence ID" value="NZ_FOYP01000002.1"/>
</dbReference>
<proteinExistence type="predicted"/>
<dbReference type="Proteomes" id="UP000199478">
    <property type="component" value="Unassembled WGS sequence"/>
</dbReference>
<sequence>MVSENTVTFYLNPKMRRQAERGEQNFVHQTSAVLTAAGFDIAFDTNDELGRLQAISRPGRSLFLMDDPVDARGLTLRKTYVGPFWHIEKQSERWKWPVAKVAFSSDAVNAAKAAAFYQRWRGKLFWGTPKHAGFVFMPLQGRLLTRRSFQSCSPIEMIKTTLEHEPKREIIATLHPSETYQQAEIDALDKLTDRYDQFSVQSDGADTLLRDCDYVVTQNSSLGFHGYFLQKPLILFGKSDFHHIALNVHQMGAADAFAARVGHAPDYAAYLFWFLQKQAINAGRPETRSIIRNVFLRHGWPV</sequence>
<dbReference type="STRING" id="390270.SAMN04488005_2695"/>
<dbReference type="Pfam" id="PF05159">
    <property type="entry name" value="Capsule_synth"/>
    <property type="match status" value="1"/>
</dbReference>
<dbReference type="GO" id="GO:0015774">
    <property type="term" value="P:polysaccharide transport"/>
    <property type="evidence" value="ECO:0007669"/>
    <property type="project" value="InterPro"/>
</dbReference>
<evidence type="ECO:0000313" key="1">
    <source>
        <dbReference type="EMBL" id="SFR53765.1"/>
    </source>
</evidence>
<dbReference type="EMBL" id="FOYP01000002">
    <property type="protein sequence ID" value="SFR53765.1"/>
    <property type="molecule type" value="Genomic_DNA"/>
</dbReference>
<name>A0A1I6HH02_9RHOB</name>
<dbReference type="OrthoDB" id="6713140at2"/>
<gene>
    <name evidence="1" type="ORF">SAMN04488005_2695</name>
</gene>
<keyword evidence="2" id="KW-1185">Reference proteome</keyword>
<dbReference type="AlphaFoldDB" id="A0A1I6HH02"/>
<dbReference type="GO" id="GO:0000271">
    <property type="term" value="P:polysaccharide biosynthetic process"/>
    <property type="evidence" value="ECO:0007669"/>
    <property type="project" value="InterPro"/>
</dbReference>
<protein>
    <submittedName>
        <fullName evidence="1">Capsule polysaccharide biosynthesis protein</fullName>
    </submittedName>
</protein>
<reference evidence="2" key="1">
    <citation type="submission" date="2016-10" db="EMBL/GenBank/DDBJ databases">
        <authorList>
            <person name="Varghese N."/>
            <person name="Submissions S."/>
        </authorList>
    </citation>
    <scope>NUCLEOTIDE SEQUENCE [LARGE SCALE GENOMIC DNA]</scope>
    <source>
        <strain evidence="2">DSM 26879</strain>
    </source>
</reference>
<evidence type="ECO:0000313" key="2">
    <source>
        <dbReference type="Proteomes" id="UP000199478"/>
    </source>
</evidence>
<organism evidence="1 2">
    <name type="scientific">Yoonia tamlensis</name>
    <dbReference type="NCBI Taxonomy" id="390270"/>
    <lineage>
        <taxon>Bacteria</taxon>
        <taxon>Pseudomonadati</taxon>
        <taxon>Pseudomonadota</taxon>
        <taxon>Alphaproteobacteria</taxon>
        <taxon>Rhodobacterales</taxon>
        <taxon>Paracoccaceae</taxon>
        <taxon>Yoonia</taxon>
    </lineage>
</organism>